<dbReference type="Pfam" id="PF10229">
    <property type="entry name" value="MMADHC"/>
    <property type="match status" value="1"/>
</dbReference>
<dbReference type="EMBL" id="JASMQC010000012">
    <property type="protein sequence ID" value="KAK1941436.1"/>
    <property type="molecule type" value="Genomic_DNA"/>
</dbReference>
<feature type="repeat" description="ANK" evidence="2">
    <location>
        <begin position="742"/>
        <end position="774"/>
    </location>
</feature>
<dbReference type="InterPro" id="IPR019362">
    <property type="entry name" value="MMADHC"/>
</dbReference>
<dbReference type="PROSITE" id="PS50297">
    <property type="entry name" value="ANK_REP_REGION"/>
    <property type="match status" value="1"/>
</dbReference>
<dbReference type="PROSITE" id="PS50088">
    <property type="entry name" value="ANK_REPEAT"/>
    <property type="match status" value="1"/>
</dbReference>
<protein>
    <submittedName>
        <fullName evidence="5">PWI domain-containing protein</fullName>
    </submittedName>
</protein>
<feature type="compositionally biased region" description="Basic residues" evidence="3">
    <location>
        <begin position="487"/>
        <end position="499"/>
    </location>
</feature>
<dbReference type="PANTHER" id="PTHR13192">
    <property type="entry name" value="MY011 PROTEIN"/>
    <property type="match status" value="1"/>
</dbReference>
<reference evidence="5" key="1">
    <citation type="submission" date="2023-08" db="EMBL/GenBank/DDBJ databases">
        <title>Reference Genome Resource for the Citrus Pathogen Phytophthora citrophthora.</title>
        <authorList>
            <person name="Moller H."/>
            <person name="Coetzee B."/>
            <person name="Rose L.J."/>
            <person name="Van Niekerk J.M."/>
        </authorList>
    </citation>
    <scope>NUCLEOTIDE SEQUENCE</scope>
    <source>
        <strain evidence="5">STE-U-9442</strain>
    </source>
</reference>
<feature type="compositionally biased region" description="Low complexity" evidence="3">
    <location>
        <begin position="468"/>
        <end position="486"/>
    </location>
</feature>
<evidence type="ECO:0000313" key="6">
    <source>
        <dbReference type="Proteomes" id="UP001259832"/>
    </source>
</evidence>
<dbReference type="InterPro" id="IPR036770">
    <property type="entry name" value="Ankyrin_rpt-contain_sf"/>
</dbReference>
<feature type="compositionally biased region" description="Basic and acidic residues" evidence="3">
    <location>
        <begin position="350"/>
        <end position="371"/>
    </location>
</feature>
<keyword evidence="6" id="KW-1185">Reference proteome</keyword>
<dbReference type="InterPro" id="IPR036483">
    <property type="entry name" value="PWI_dom_sf"/>
</dbReference>
<dbReference type="AlphaFoldDB" id="A0AAD9LMI2"/>
<feature type="region of interest" description="Disordered" evidence="3">
    <location>
        <begin position="337"/>
        <end position="508"/>
    </location>
</feature>
<feature type="compositionally biased region" description="Basic residues" evidence="3">
    <location>
        <begin position="451"/>
        <end position="467"/>
    </location>
</feature>
<keyword evidence="2" id="KW-0040">ANK repeat</keyword>
<evidence type="ECO:0000256" key="1">
    <source>
        <dbReference type="ARBA" id="ARBA00022664"/>
    </source>
</evidence>
<dbReference type="SUPFAM" id="SSF101233">
    <property type="entry name" value="PWI domain"/>
    <property type="match status" value="1"/>
</dbReference>
<dbReference type="Pfam" id="PF12796">
    <property type="entry name" value="Ank_2"/>
    <property type="match status" value="1"/>
</dbReference>
<name>A0AAD9LMI2_9STRA</name>
<dbReference type="Gene3D" id="1.20.1390.10">
    <property type="entry name" value="PWI domain"/>
    <property type="match status" value="1"/>
</dbReference>
<dbReference type="InterPro" id="IPR002110">
    <property type="entry name" value="Ankyrin_rpt"/>
</dbReference>
<sequence>MGEIEPERTAPHRAVRGWLDPLLQPTELREGFQVSVHACPRLMVRELKHVFPAQFQRSKSDQNMLAVLTCQKSLMDLSQFGIDADKEKDRLLETFVAFAQRVANALIAKKYWADFIDPCSGLPMLTLSSNKVYSEVDGVELLLRYRCLSAGMCKILVHPTWGAAVYPASLFTTAPYEVVQEVLNSLPDDAWNMAIRGTSASQDGRYFAQEKKLLAKMTFPKCFEERVDMRKVQREVINQWVTERITQLLGFEDDIVVSMAINLLEPKVDEKLDPKQLQMALTGFLEKQTGPFTEELWNLLLSAQSNPTGIPSAILDKKKQEMQSIAEEKDKLKKVLDTKRKEVAQSTGDTKGRLDREATNKRRSPERGPRVERRRSRSLQRRPRSPPRRFRSPRRRSRSPRKRSRSPRRHSPSLRRRSRSSPRGRSRRGRSRSPSVKRRRRSSSGSPGRSRERRRQRSPRRSRRSRRSPSSSSSVSRHRSPSSSRSRSPRRRSSRSRRKYSSESDSGAMLSRFGFGQEVVTASGSEAELAAFMEKEAEQADLKKRKKIPKKTDEDRPKLFMELKSSEQRKIGQKAPVLRQVEGDSISQRVRLYRRTIFFHIHCILCIFYSIPMLPSGTNLLHCNVEAKLEHNGYISQRLRLNNQNPNGKDEKGRTALHYACRHVRYHSIVAKHLFTSVGAVQGAENAVRTLIHEETTIDDPDLEMRWTPLHYAVMGGHESIARRLVDKAPVRRITINRKDKSGMTPLMLACGEDHADVAKMLLRKKAFIDETDVRVYQIFNHGSSVLTVVASIRMTAGAHFTMVTFILLFASRIANLLSLAAANDSALAAEALVQYDVNLKAKTESTNETALEMAERLRSHLVAILLYEVTYRKP</sequence>
<accession>A0AAD9LMI2</accession>
<dbReference type="PANTHER" id="PTHR13192:SF3">
    <property type="entry name" value="COBALAMIN TRAFFICKING PROTEIN CBLD"/>
    <property type="match status" value="1"/>
</dbReference>
<proteinExistence type="predicted"/>
<feature type="compositionally biased region" description="Basic residues" evidence="3">
    <location>
        <begin position="372"/>
        <end position="442"/>
    </location>
</feature>
<organism evidence="5 6">
    <name type="scientific">Phytophthora citrophthora</name>
    <dbReference type="NCBI Taxonomy" id="4793"/>
    <lineage>
        <taxon>Eukaryota</taxon>
        <taxon>Sar</taxon>
        <taxon>Stramenopiles</taxon>
        <taxon>Oomycota</taxon>
        <taxon>Peronosporomycetes</taxon>
        <taxon>Peronosporales</taxon>
        <taxon>Peronosporaceae</taxon>
        <taxon>Phytophthora</taxon>
    </lineage>
</organism>
<gene>
    <name evidence="5" type="ORF">P3T76_007302</name>
</gene>
<evidence type="ECO:0000256" key="2">
    <source>
        <dbReference type="PROSITE-ProRule" id="PRU00023"/>
    </source>
</evidence>
<dbReference type="SMART" id="SM00248">
    <property type="entry name" value="ANK"/>
    <property type="match status" value="4"/>
</dbReference>
<dbReference type="SMART" id="SM00311">
    <property type="entry name" value="PWI"/>
    <property type="match status" value="1"/>
</dbReference>
<dbReference type="GO" id="GO:0009235">
    <property type="term" value="P:cobalamin metabolic process"/>
    <property type="evidence" value="ECO:0007669"/>
    <property type="project" value="InterPro"/>
</dbReference>
<dbReference type="SUPFAM" id="SSF48403">
    <property type="entry name" value="Ankyrin repeat"/>
    <property type="match status" value="1"/>
</dbReference>
<evidence type="ECO:0000256" key="3">
    <source>
        <dbReference type="SAM" id="MobiDB-lite"/>
    </source>
</evidence>
<keyword evidence="1" id="KW-0507">mRNA processing</keyword>
<evidence type="ECO:0000313" key="5">
    <source>
        <dbReference type="EMBL" id="KAK1941436.1"/>
    </source>
</evidence>
<dbReference type="GO" id="GO:0006397">
    <property type="term" value="P:mRNA processing"/>
    <property type="evidence" value="ECO:0007669"/>
    <property type="project" value="UniProtKB-KW"/>
</dbReference>
<feature type="domain" description="PWI" evidence="4">
    <location>
        <begin position="216"/>
        <end position="317"/>
    </location>
</feature>
<dbReference type="Gene3D" id="1.25.40.20">
    <property type="entry name" value="Ankyrin repeat-containing domain"/>
    <property type="match status" value="1"/>
</dbReference>
<evidence type="ECO:0000259" key="4">
    <source>
        <dbReference type="PROSITE" id="PS51025"/>
    </source>
</evidence>
<dbReference type="Proteomes" id="UP001259832">
    <property type="component" value="Unassembled WGS sequence"/>
</dbReference>
<comment type="caution">
    <text evidence="5">The sequence shown here is derived from an EMBL/GenBank/DDBJ whole genome shotgun (WGS) entry which is preliminary data.</text>
</comment>
<dbReference type="Pfam" id="PF01480">
    <property type="entry name" value="PWI"/>
    <property type="match status" value="1"/>
</dbReference>
<dbReference type="PROSITE" id="PS51025">
    <property type="entry name" value="PWI"/>
    <property type="match status" value="1"/>
</dbReference>
<dbReference type="InterPro" id="IPR002483">
    <property type="entry name" value="PWI_dom"/>
</dbReference>